<comment type="similarity">
    <text evidence="7">Belongs to the transferase hexapeptide repeat family. LpxD subfamily.</text>
</comment>
<feature type="domain" description="UDP-3-O-[3-hydroxymyristoyl] glucosamine N-acyltransferase non-repeat region" evidence="8">
    <location>
        <begin position="21"/>
        <end position="77"/>
    </location>
</feature>
<protein>
    <recommendedName>
        <fullName evidence="7">UDP-3-O-acylglucosamine N-acyltransferase</fullName>
        <ecNumber evidence="7">2.3.1.191</ecNumber>
    </recommendedName>
</protein>
<keyword evidence="3 7" id="KW-0808">Transferase</keyword>
<dbReference type="Pfam" id="PF14602">
    <property type="entry name" value="Hexapep_2"/>
    <property type="match status" value="1"/>
</dbReference>
<dbReference type="HAMAP" id="MF_00523">
    <property type="entry name" value="LpxD"/>
    <property type="match status" value="1"/>
</dbReference>
<dbReference type="InterPro" id="IPR007691">
    <property type="entry name" value="LpxD"/>
</dbReference>
<dbReference type="PANTHER" id="PTHR43378">
    <property type="entry name" value="UDP-3-O-ACYLGLUCOSAMINE N-ACYLTRANSFERASE"/>
    <property type="match status" value="1"/>
</dbReference>
<dbReference type="InterPro" id="IPR001451">
    <property type="entry name" value="Hexapep"/>
</dbReference>
<evidence type="ECO:0000256" key="6">
    <source>
        <dbReference type="ARBA" id="ARBA00023315"/>
    </source>
</evidence>
<proteinExistence type="inferred from homology"/>
<dbReference type="NCBIfam" id="TIGR01853">
    <property type="entry name" value="lipid_A_lpxD"/>
    <property type="match status" value="1"/>
</dbReference>
<evidence type="ECO:0000256" key="7">
    <source>
        <dbReference type="HAMAP-Rule" id="MF_00523"/>
    </source>
</evidence>
<evidence type="ECO:0000256" key="3">
    <source>
        <dbReference type="ARBA" id="ARBA00022679"/>
    </source>
</evidence>
<evidence type="ECO:0000313" key="9">
    <source>
        <dbReference type="EMBL" id="BDU50316.1"/>
    </source>
</evidence>
<dbReference type="AlphaFoldDB" id="A0AAU9D9P9"/>
<dbReference type="EMBL" id="AP027059">
    <property type="protein sequence ID" value="BDU50316.1"/>
    <property type="molecule type" value="Genomic_DNA"/>
</dbReference>
<keyword evidence="2 7" id="KW-0441">Lipid A biosynthesis</keyword>
<comment type="pathway">
    <text evidence="7">Bacterial outer membrane biogenesis; LPS lipid A biosynthesis.</text>
</comment>
<dbReference type="GO" id="GO:0016410">
    <property type="term" value="F:N-acyltransferase activity"/>
    <property type="evidence" value="ECO:0007669"/>
    <property type="project" value="InterPro"/>
</dbReference>
<gene>
    <name evidence="7 9" type="primary">lpxD</name>
    <name evidence="9" type="ORF">HLVA_08850</name>
</gene>
<comment type="catalytic activity">
    <reaction evidence="7">
        <text>a UDP-3-O-[(3R)-3-hydroxyacyl]-alpha-D-glucosamine + a (3R)-hydroxyacyl-[ACP] = a UDP-2-N,3-O-bis[(3R)-3-hydroxyacyl]-alpha-D-glucosamine + holo-[ACP] + H(+)</text>
        <dbReference type="Rhea" id="RHEA:53836"/>
        <dbReference type="Rhea" id="RHEA-COMP:9685"/>
        <dbReference type="Rhea" id="RHEA-COMP:9945"/>
        <dbReference type="ChEBI" id="CHEBI:15378"/>
        <dbReference type="ChEBI" id="CHEBI:64479"/>
        <dbReference type="ChEBI" id="CHEBI:78827"/>
        <dbReference type="ChEBI" id="CHEBI:137740"/>
        <dbReference type="ChEBI" id="CHEBI:137748"/>
        <dbReference type="EC" id="2.3.1.191"/>
    </reaction>
</comment>
<comment type="function">
    <text evidence="7">Catalyzes the N-acylation of UDP-3-O-acylglucosamine using 3-hydroxyacyl-ACP as the acyl donor. Is involved in the biosynthesis of lipid A, a phosphorylated glycolipid that anchors the lipopolysaccharide to the outer membrane of the cell.</text>
</comment>
<organism evidence="9 10">
    <name type="scientific">Haliovirga abyssi</name>
    <dbReference type="NCBI Taxonomy" id="2996794"/>
    <lineage>
        <taxon>Bacteria</taxon>
        <taxon>Fusobacteriati</taxon>
        <taxon>Fusobacteriota</taxon>
        <taxon>Fusobacteriia</taxon>
        <taxon>Fusobacteriales</taxon>
        <taxon>Haliovirgaceae</taxon>
        <taxon>Haliovirga</taxon>
    </lineage>
</organism>
<name>A0AAU9D9P9_9FUSO</name>
<keyword evidence="4 7" id="KW-0677">Repeat</keyword>
<dbReference type="Pfam" id="PF00132">
    <property type="entry name" value="Hexapep"/>
    <property type="match status" value="2"/>
</dbReference>
<evidence type="ECO:0000313" key="10">
    <source>
        <dbReference type="Proteomes" id="UP001321582"/>
    </source>
</evidence>
<keyword evidence="6 7" id="KW-0012">Acyltransferase</keyword>
<keyword evidence="1 7" id="KW-0444">Lipid biosynthesis</keyword>
<dbReference type="GO" id="GO:0009245">
    <property type="term" value="P:lipid A biosynthetic process"/>
    <property type="evidence" value="ECO:0007669"/>
    <property type="project" value="UniProtKB-UniRule"/>
</dbReference>
<dbReference type="InterPro" id="IPR020573">
    <property type="entry name" value="UDP_GlcNAc_AcTrfase_non-rep"/>
</dbReference>
<sequence>MYSVEEIAKLIDGKIIGDKNFKVEGLAPFYESKENKITFALDEKFLKNLNKTLSKAIIIPEGIITEFDNNKIYILVDKSPKEKLMKILKFFKKEQKEIEKNIEEDLNIYVNVKISPNCYIGHNVKIGENSIIYPNVTILEGVTIGKNSIIYPNVTIREFCKIGDNVIIQPGAVIGSDGFGYIPLNGMHQKLEQIGSVIIEDNVEIGSNTTIDRGAIGDTIIKKGTKIDNLVHIAHNDKIGENCLIIAQVGISGSVEVGDNTILAGQTGVAGHLKIGSNVVIAAKSGVTNNVPDNSRMAGFPLRAHKDDLRVKVAMGKVPSLIKQIKKLEKKLEEK</sequence>
<dbReference type="InterPro" id="IPR011004">
    <property type="entry name" value="Trimer_LpxA-like_sf"/>
</dbReference>
<evidence type="ECO:0000259" key="8">
    <source>
        <dbReference type="Pfam" id="PF04613"/>
    </source>
</evidence>
<keyword evidence="10" id="KW-1185">Reference proteome</keyword>
<dbReference type="Pfam" id="PF04613">
    <property type="entry name" value="LpxD"/>
    <property type="match status" value="1"/>
</dbReference>
<dbReference type="Gene3D" id="2.160.10.10">
    <property type="entry name" value="Hexapeptide repeat proteins"/>
    <property type="match status" value="1"/>
</dbReference>
<dbReference type="CDD" id="cd03352">
    <property type="entry name" value="LbH_LpxD"/>
    <property type="match status" value="1"/>
</dbReference>
<comment type="subunit">
    <text evidence="7">Homotrimer.</text>
</comment>
<evidence type="ECO:0000256" key="1">
    <source>
        <dbReference type="ARBA" id="ARBA00022516"/>
    </source>
</evidence>
<feature type="active site" description="Proton acceptor" evidence="7">
    <location>
        <position position="235"/>
    </location>
</feature>
<dbReference type="KEGG" id="haby:HLVA_08850"/>
<dbReference type="GO" id="GO:0016020">
    <property type="term" value="C:membrane"/>
    <property type="evidence" value="ECO:0007669"/>
    <property type="project" value="GOC"/>
</dbReference>
<evidence type="ECO:0000256" key="4">
    <source>
        <dbReference type="ARBA" id="ARBA00022737"/>
    </source>
</evidence>
<evidence type="ECO:0000256" key="5">
    <source>
        <dbReference type="ARBA" id="ARBA00023098"/>
    </source>
</evidence>
<keyword evidence="5 7" id="KW-0443">Lipid metabolism</keyword>
<dbReference type="Proteomes" id="UP001321582">
    <property type="component" value="Chromosome"/>
</dbReference>
<dbReference type="RefSeq" id="WP_307905248.1">
    <property type="nucleotide sequence ID" value="NZ_AP027059.1"/>
</dbReference>
<dbReference type="PANTHER" id="PTHR43378:SF2">
    <property type="entry name" value="UDP-3-O-ACYLGLUCOSAMINE N-ACYLTRANSFERASE 1, MITOCHONDRIAL-RELATED"/>
    <property type="match status" value="1"/>
</dbReference>
<reference evidence="9 10" key="1">
    <citation type="submission" date="2022-11" db="EMBL/GenBank/DDBJ databases">
        <title>Haliovirga abyssi gen. nov., sp. nov., a mesophilic fermentative bacterium isolated from the Iheya North hydrothermal field and the proposal of Haliovirgaceae fam. nov.</title>
        <authorList>
            <person name="Miyazaki U."/>
            <person name="Tame A."/>
            <person name="Miyazaki J."/>
            <person name="Takai K."/>
            <person name="Sawayama S."/>
            <person name="Kitajima M."/>
            <person name="Okamoto A."/>
            <person name="Nakagawa S."/>
        </authorList>
    </citation>
    <scope>NUCLEOTIDE SEQUENCE [LARGE SCALE GENOMIC DNA]</scope>
    <source>
        <strain evidence="9 10">IC12</strain>
    </source>
</reference>
<dbReference type="Gene3D" id="3.40.1390.10">
    <property type="entry name" value="MurE/MurF, N-terminal domain"/>
    <property type="match status" value="1"/>
</dbReference>
<dbReference type="GO" id="GO:0103118">
    <property type="term" value="F:UDP-3-O-[(3R)-3-hydroxyacyl]-glucosamine N-acyltransferase activity"/>
    <property type="evidence" value="ECO:0007669"/>
    <property type="project" value="UniProtKB-EC"/>
</dbReference>
<dbReference type="EC" id="2.3.1.191" evidence="7"/>
<accession>A0AAU9D9P9</accession>
<evidence type="ECO:0000256" key="2">
    <source>
        <dbReference type="ARBA" id="ARBA00022556"/>
    </source>
</evidence>
<dbReference type="NCBIfam" id="NF002060">
    <property type="entry name" value="PRK00892.1"/>
    <property type="match status" value="1"/>
</dbReference>
<dbReference type="PROSITE" id="PS00101">
    <property type="entry name" value="HEXAPEP_TRANSFERASES"/>
    <property type="match status" value="1"/>
</dbReference>
<dbReference type="InterPro" id="IPR018357">
    <property type="entry name" value="Hexapep_transf_CS"/>
</dbReference>
<dbReference type="SUPFAM" id="SSF51161">
    <property type="entry name" value="Trimeric LpxA-like enzymes"/>
    <property type="match status" value="1"/>
</dbReference>